<feature type="transmembrane region" description="Helical" evidence="7">
    <location>
        <begin position="47"/>
        <end position="68"/>
    </location>
</feature>
<feature type="transmembrane region" description="Helical" evidence="7">
    <location>
        <begin position="122"/>
        <end position="145"/>
    </location>
</feature>
<protein>
    <submittedName>
        <fullName evidence="9">ABC transporter permease subunit</fullName>
    </submittedName>
</protein>
<evidence type="ECO:0000313" key="10">
    <source>
        <dbReference type="Proteomes" id="UP000479043"/>
    </source>
</evidence>
<keyword evidence="6 7" id="KW-0472">Membrane</keyword>
<dbReference type="Gene3D" id="1.10.3720.10">
    <property type="entry name" value="MetI-like"/>
    <property type="match status" value="2"/>
</dbReference>
<accession>A0A6L8LHH5</accession>
<evidence type="ECO:0000259" key="8">
    <source>
        <dbReference type="PROSITE" id="PS50928"/>
    </source>
</evidence>
<evidence type="ECO:0000256" key="5">
    <source>
        <dbReference type="ARBA" id="ARBA00022989"/>
    </source>
</evidence>
<feature type="domain" description="ABC transmembrane type-1" evidence="8">
    <location>
        <begin position="315"/>
        <end position="500"/>
    </location>
</feature>
<feature type="transmembrane region" description="Helical" evidence="7">
    <location>
        <begin position="313"/>
        <end position="341"/>
    </location>
</feature>
<feature type="transmembrane region" description="Helical" evidence="7">
    <location>
        <begin position="279"/>
        <end position="301"/>
    </location>
</feature>
<dbReference type="RefSeq" id="WP_160972925.1">
    <property type="nucleotide sequence ID" value="NZ_WWEN01000003.1"/>
</dbReference>
<dbReference type="Proteomes" id="UP000479043">
    <property type="component" value="Unassembled WGS sequence"/>
</dbReference>
<sequence>MIRGGPGYAAAAFVLLFIFGPLIVVFARAGGGTLPGPADWAAVRFSVTQATLSALFSVILAIPVSRALARRKFPGRNMLITLLGAPFILPVIVAVLGLLAVFGRSGILNSLLDWAGLPTVQIYGLHGVVLAHIFFNLPLATRIFLQAWQQIPAERFRLAASLNMSAGQVLRRLEIPMIRATAPGAFIVIFAICLSSFTVALTLGGGPRATTVELAIYQAFRFDFDLGRAAVLAVIQTVLAGIVALFALKYSRGEGFGAGLDRVVRRWDAQSAGLRITDAAVMILTALFLLLPLVLVVINGINGWAKMPDQVFTALWVSLVISLFSTALALVLALAIALAALHRGWVEVIGLLGIVSSPLVLGTGLFLIVHPYADPARLAFVVTGLVNALTALPFVLRVLIPSLRGSEKNFGRLADMLGLTGWARLRFLLLPRARRALGFSAGLAAAFSMGDLGVITLFADPGSATLPLQMYRLMGAFRMEAAAGAGLLLLVSSLGLFWIFDKMGRGDVDA</sequence>
<dbReference type="SUPFAM" id="SSF161098">
    <property type="entry name" value="MetI-like"/>
    <property type="match status" value="2"/>
</dbReference>
<comment type="subcellular location">
    <subcellularLocation>
        <location evidence="1">Cell membrane</location>
        <topology evidence="1">Multi-pass membrane protein</topology>
    </subcellularLocation>
</comment>
<evidence type="ECO:0000313" key="9">
    <source>
        <dbReference type="EMBL" id="MYM55223.1"/>
    </source>
</evidence>
<dbReference type="PANTHER" id="PTHR30183">
    <property type="entry name" value="MOLYBDENUM TRANSPORT SYSTEM PERMEASE PROTEIN MODB"/>
    <property type="match status" value="1"/>
</dbReference>
<dbReference type="PANTHER" id="PTHR30183:SF9">
    <property type="entry name" value="THIAMINE TRANSPORT SYSTEM PERMEASE PROTEIN THIP"/>
    <property type="match status" value="1"/>
</dbReference>
<feature type="transmembrane region" description="Helical" evidence="7">
    <location>
        <begin position="80"/>
        <end position="102"/>
    </location>
</feature>
<evidence type="ECO:0000256" key="7">
    <source>
        <dbReference type="SAM" id="Phobius"/>
    </source>
</evidence>
<evidence type="ECO:0000256" key="6">
    <source>
        <dbReference type="ARBA" id="ARBA00023136"/>
    </source>
</evidence>
<keyword evidence="10" id="KW-1185">Reference proteome</keyword>
<feature type="transmembrane region" description="Helical" evidence="7">
    <location>
        <begin position="436"/>
        <end position="459"/>
    </location>
</feature>
<reference evidence="9 10" key="1">
    <citation type="submission" date="2020-01" db="EMBL/GenBank/DDBJ databases">
        <authorList>
            <person name="Chen S."/>
        </authorList>
    </citation>
    <scope>NUCLEOTIDE SEQUENCE [LARGE SCALE GENOMIC DNA]</scope>
    <source>
        <strain evidence="9 10">GS-10</strain>
    </source>
</reference>
<feature type="transmembrane region" description="Helical" evidence="7">
    <location>
        <begin position="7"/>
        <end position="27"/>
    </location>
</feature>
<dbReference type="PROSITE" id="PS50928">
    <property type="entry name" value="ABC_TM1"/>
    <property type="match status" value="2"/>
</dbReference>
<proteinExistence type="predicted"/>
<gene>
    <name evidence="9" type="ORF">GR167_07895</name>
</gene>
<name>A0A6L8LHH5_9RHOB</name>
<feature type="domain" description="ABC transmembrane type-1" evidence="8">
    <location>
        <begin position="43"/>
        <end position="247"/>
    </location>
</feature>
<keyword evidence="3" id="KW-1003">Cell membrane</keyword>
<feature type="transmembrane region" description="Helical" evidence="7">
    <location>
        <begin position="180"/>
        <end position="206"/>
    </location>
</feature>
<organism evidence="9 10">
    <name type="scientific">Thalassovita mangrovi</name>
    <dbReference type="NCBI Taxonomy" id="2692236"/>
    <lineage>
        <taxon>Bacteria</taxon>
        <taxon>Pseudomonadati</taxon>
        <taxon>Pseudomonadota</taxon>
        <taxon>Alphaproteobacteria</taxon>
        <taxon>Rhodobacterales</taxon>
        <taxon>Roseobacteraceae</taxon>
        <taxon>Thalassovita</taxon>
    </lineage>
</organism>
<feature type="transmembrane region" description="Helical" evidence="7">
    <location>
        <begin position="348"/>
        <end position="372"/>
    </location>
</feature>
<evidence type="ECO:0000256" key="3">
    <source>
        <dbReference type="ARBA" id="ARBA00022475"/>
    </source>
</evidence>
<keyword evidence="5 7" id="KW-1133">Transmembrane helix</keyword>
<evidence type="ECO:0000256" key="4">
    <source>
        <dbReference type="ARBA" id="ARBA00022692"/>
    </source>
</evidence>
<keyword evidence="4 7" id="KW-0812">Transmembrane</keyword>
<dbReference type="GO" id="GO:0005886">
    <property type="term" value="C:plasma membrane"/>
    <property type="evidence" value="ECO:0007669"/>
    <property type="project" value="UniProtKB-SubCell"/>
</dbReference>
<keyword evidence="2" id="KW-0813">Transport</keyword>
<feature type="transmembrane region" description="Helical" evidence="7">
    <location>
        <begin position="226"/>
        <end position="248"/>
    </location>
</feature>
<dbReference type="InterPro" id="IPR035906">
    <property type="entry name" value="MetI-like_sf"/>
</dbReference>
<feature type="transmembrane region" description="Helical" evidence="7">
    <location>
        <begin position="378"/>
        <end position="400"/>
    </location>
</feature>
<dbReference type="EMBL" id="WWEN01000003">
    <property type="protein sequence ID" value="MYM55223.1"/>
    <property type="molecule type" value="Genomic_DNA"/>
</dbReference>
<dbReference type="CDD" id="cd06261">
    <property type="entry name" value="TM_PBP2"/>
    <property type="match status" value="1"/>
</dbReference>
<dbReference type="GO" id="GO:0055085">
    <property type="term" value="P:transmembrane transport"/>
    <property type="evidence" value="ECO:0007669"/>
    <property type="project" value="InterPro"/>
</dbReference>
<comment type="caution">
    <text evidence="9">The sequence shown here is derived from an EMBL/GenBank/DDBJ whole genome shotgun (WGS) entry which is preliminary data.</text>
</comment>
<evidence type="ECO:0000256" key="2">
    <source>
        <dbReference type="ARBA" id="ARBA00022448"/>
    </source>
</evidence>
<dbReference type="InterPro" id="IPR000515">
    <property type="entry name" value="MetI-like"/>
</dbReference>
<evidence type="ECO:0000256" key="1">
    <source>
        <dbReference type="ARBA" id="ARBA00004651"/>
    </source>
</evidence>
<feature type="transmembrane region" description="Helical" evidence="7">
    <location>
        <begin position="479"/>
        <end position="500"/>
    </location>
</feature>
<dbReference type="AlphaFoldDB" id="A0A6L8LHH5"/>